<proteinExistence type="predicted"/>
<organism evidence="3 4">
    <name type="scientific">Lentinus tigrinus ALCF2SS1-6</name>
    <dbReference type="NCBI Taxonomy" id="1328759"/>
    <lineage>
        <taxon>Eukaryota</taxon>
        <taxon>Fungi</taxon>
        <taxon>Dikarya</taxon>
        <taxon>Basidiomycota</taxon>
        <taxon>Agaricomycotina</taxon>
        <taxon>Agaricomycetes</taxon>
        <taxon>Polyporales</taxon>
        <taxon>Polyporaceae</taxon>
        <taxon>Lentinus</taxon>
    </lineage>
</organism>
<dbReference type="SUPFAM" id="SSF52047">
    <property type="entry name" value="RNI-like"/>
    <property type="match status" value="1"/>
</dbReference>
<accession>A0A5C2RWL3</accession>
<dbReference type="Gene3D" id="3.80.10.10">
    <property type="entry name" value="Ribonuclease Inhibitor"/>
    <property type="match status" value="1"/>
</dbReference>
<reference evidence="3" key="1">
    <citation type="journal article" date="2018" name="Genome Biol. Evol.">
        <title>Genomics and development of Lentinus tigrinus, a white-rot wood-decaying mushroom with dimorphic fruiting bodies.</title>
        <authorList>
            <person name="Wu B."/>
            <person name="Xu Z."/>
            <person name="Knudson A."/>
            <person name="Carlson A."/>
            <person name="Chen N."/>
            <person name="Kovaka S."/>
            <person name="LaButti K."/>
            <person name="Lipzen A."/>
            <person name="Pennachio C."/>
            <person name="Riley R."/>
            <person name="Schakwitz W."/>
            <person name="Umezawa K."/>
            <person name="Ohm R.A."/>
            <person name="Grigoriev I.V."/>
            <person name="Nagy L.G."/>
            <person name="Gibbons J."/>
            <person name="Hibbett D."/>
        </authorList>
    </citation>
    <scope>NUCLEOTIDE SEQUENCE [LARGE SCALE GENOMIC DNA]</scope>
    <source>
        <strain evidence="3">ALCF2SS1-6</strain>
    </source>
</reference>
<protein>
    <recommendedName>
        <fullName evidence="2">F-box domain-containing protein</fullName>
    </recommendedName>
</protein>
<evidence type="ECO:0000259" key="2">
    <source>
        <dbReference type="PROSITE" id="PS50181"/>
    </source>
</evidence>
<evidence type="ECO:0000256" key="1">
    <source>
        <dbReference type="SAM" id="MobiDB-lite"/>
    </source>
</evidence>
<dbReference type="EMBL" id="ML122294">
    <property type="protein sequence ID" value="RPD55629.1"/>
    <property type="molecule type" value="Genomic_DNA"/>
</dbReference>
<name>A0A5C2RWL3_9APHY</name>
<dbReference type="Proteomes" id="UP000313359">
    <property type="component" value="Unassembled WGS sequence"/>
</dbReference>
<dbReference type="PROSITE" id="PS50181">
    <property type="entry name" value="FBOX"/>
    <property type="match status" value="1"/>
</dbReference>
<keyword evidence="4" id="KW-1185">Reference proteome</keyword>
<evidence type="ECO:0000313" key="3">
    <source>
        <dbReference type="EMBL" id="RPD55629.1"/>
    </source>
</evidence>
<dbReference type="AlphaFoldDB" id="A0A5C2RWL3"/>
<feature type="domain" description="F-box" evidence="2">
    <location>
        <begin position="101"/>
        <end position="149"/>
    </location>
</feature>
<feature type="region of interest" description="Disordered" evidence="1">
    <location>
        <begin position="1"/>
        <end position="40"/>
    </location>
</feature>
<gene>
    <name evidence="3" type="ORF">L227DRAFT_579599</name>
</gene>
<dbReference type="OrthoDB" id="3270296at2759"/>
<dbReference type="InterPro" id="IPR001810">
    <property type="entry name" value="F-box_dom"/>
</dbReference>
<sequence>MAPQARPPHSRTRAAAPRSGGGAGGSGGRNGGVLHPVDTNPAAYDRTDPFTALNVLRKLLSALPSRLGGCQYKLSPEEHKLTLHLLTVVEPFVGLAPCASQRALARQPTEILDSIVFHIDAKRDLLALALSCKRLYSVVFPRHYEYRVIKCKASALSVWNHLVVHRSLARNVRRLEILDERAGEAEQAVPSGILTTDTDLESTDDELALHDKQERFVVSALARMTALQSFKWSCNHSLVAFERVWPALVKCQTVSEVEVNDNLIFQALPVDDSDASTAVVSRKSKQRPAVLLDLKKVGLHGAKSTFGASKNPDLTRISSMLHSCPNLEALDISYLARHSPGFFNPVADDFLLCGRWSSLRSLTLTNLWCTPHAGLDAAASFLAAHVSLEVLHLDVAFGTGANNHGNGVLASFKFPPNCLPRLRELKAGRDLASALFMCPCDGDGGRPLETLKGIRLSNSPRDRVFLENLRAFGTQVRRLELAGWSEMEDVRRLAECAPRLVWLDIGKRGGSASNSIIAAMPGCSSGSGSSAKSTPNHVVSNFGEWASVLAQMPELTTFHGIRFFYEVACTDSASLALSLSDRSRARKNDEVASVLAWKCPKLRRLDHWDDGAGRVVVLIRDAERVRYEVRRVKV</sequence>
<feature type="compositionally biased region" description="Gly residues" evidence="1">
    <location>
        <begin position="19"/>
        <end position="31"/>
    </location>
</feature>
<dbReference type="InterPro" id="IPR032675">
    <property type="entry name" value="LRR_dom_sf"/>
</dbReference>
<evidence type="ECO:0000313" key="4">
    <source>
        <dbReference type="Proteomes" id="UP000313359"/>
    </source>
</evidence>
<dbReference type="STRING" id="1328759.A0A5C2RWL3"/>